<dbReference type="EMBL" id="BBYR01000017">
    <property type="protein sequence ID" value="GAP35208.1"/>
    <property type="molecule type" value="Genomic_DNA"/>
</dbReference>
<keyword evidence="4" id="KW-0472">Membrane</keyword>
<sequence length="366" mass="37115">MPKRTPLVSRSPRTAEPPAGSVPAAAAAGGNGPGPGASAAAAAPGDGPVARPPTGAPSAPAFERAHDPAPVALPVPTGWRARLARRERWFWAVGLVVVAALALHGALRPAAPAPYTPKQIDAMVRQSLGENPLPSHASHAYEAVRGSVVRVVGLMTEGDEGDDPAPSAPGAVPANGERPAARPGERSVERGVGTGVVIVDNGTILTNLHVVQGARRIKVTFADGHVSDARVINVQPENDLAVLRARSIPDDLEAATMRSTADLLPGDEVIAVGYPFGIGPSVSAGVVSGLKREFNSPDGQQKLSNLIQFDAAANPGNSGGPLVTTDGAVVGIVTAILNPSRSRTFIGIGFAVPIENAAAGAGMPPF</sequence>
<keyword evidence="6" id="KW-1185">Reference proteome</keyword>
<feature type="region of interest" description="Disordered" evidence="3">
    <location>
        <begin position="1"/>
        <end position="73"/>
    </location>
</feature>
<dbReference type="AlphaFoldDB" id="A0A0K8NXW2"/>
<keyword evidence="2" id="KW-0378">Hydrolase</keyword>
<proteinExistence type="predicted"/>
<comment type="caution">
    <text evidence="5">The sequence shown here is derived from an EMBL/GenBank/DDBJ whole genome shotgun (WGS) entry which is preliminary data.</text>
</comment>
<feature type="compositionally biased region" description="Basic and acidic residues" evidence="3">
    <location>
        <begin position="179"/>
        <end position="188"/>
    </location>
</feature>
<feature type="compositionally biased region" description="Low complexity" evidence="3">
    <location>
        <begin position="36"/>
        <end position="49"/>
    </location>
</feature>
<reference evidence="5 6" key="2">
    <citation type="journal article" date="2016" name="Science">
        <title>A bacterium that degrades and assimilates poly(ethylene terephthalate).</title>
        <authorList>
            <person name="Yoshida S."/>
            <person name="Hiraga K."/>
            <person name="Takehana T."/>
            <person name="Taniguchi I."/>
            <person name="Yamaji H."/>
            <person name="Maeda Y."/>
            <person name="Toyohara K."/>
            <person name="Miyamoto K."/>
            <person name="Kimura Y."/>
            <person name="Oda K."/>
        </authorList>
    </citation>
    <scope>NUCLEOTIDE SEQUENCE [LARGE SCALE GENOMIC DNA]</scope>
    <source>
        <strain evidence="6">NBRC 110686 / TISTR 2288 / 201-F6</strain>
    </source>
</reference>
<dbReference type="SUPFAM" id="SSF50494">
    <property type="entry name" value="Trypsin-like serine proteases"/>
    <property type="match status" value="1"/>
</dbReference>
<evidence type="ECO:0000313" key="6">
    <source>
        <dbReference type="Proteomes" id="UP000037660"/>
    </source>
</evidence>
<dbReference type="STRING" id="1547922.ISF6_0799"/>
<dbReference type="InterPro" id="IPR001940">
    <property type="entry name" value="Peptidase_S1C"/>
</dbReference>
<evidence type="ECO:0000256" key="1">
    <source>
        <dbReference type="ARBA" id="ARBA00022670"/>
    </source>
</evidence>
<dbReference type="PANTHER" id="PTHR43343:SF3">
    <property type="entry name" value="PROTEASE DO-LIKE 8, CHLOROPLASTIC"/>
    <property type="match status" value="1"/>
</dbReference>
<gene>
    <name evidence="5" type="ORF">ISF6_0799</name>
</gene>
<feature type="region of interest" description="Disordered" evidence="3">
    <location>
        <begin position="157"/>
        <end position="188"/>
    </location>
</feature>
<dbReference type="InterPro" id="IPR009003">
    <property type="entry name" value="Peptidase_S1_PA"/>
</dbReference>
<protein>
    <submittedName>
        <fullName evidence="5">Peptidase S1 and S6</fullName>
    </submittedName>
</protein>
<reference evidence="6" key="1">
    <citation type="submission" date="2015-07" db="EMBL/GenBank/DDBJ databases">
        <title>Discovery of a poly(ethylene terephthalate assimilation.</title>
        <authorList>
            <person name="Yoshida S."/>
            <person name="Hiraga K."/>
            <person name="Takehana T."/>
            <person name="Taniguchi I."/>
            <person name="Yamaji H."/>
            <person name="Maeda Y."/>
            <person name="Toyohara K."/>
            <person name="Miyamoto K."/>
            <person name="Kimura Y."/>
            <person name="Oda K."/>
        </authorList>
    </citation>
    <scope>NUCLEOTIDE SEQUENCE [LARGE SCALE GENOMIC DNA]</scope>
    <source>
        <strain evidence="6">NBRC 110686 / TISTR 2288 / 201-F6</strain>
    </source>
</reference>
<dbReference type="PRINTS" id="PR00834">
    <property type="entry name" value="PROTEASES2C"/>
</dbReference>
<feature type="compositionally biased region" description="Low complexity" evidence="3">
    <location>
        <begin position="16"/>
        <end position="28"/>
    </location>
</feature>
<accession>A0A0K8NXW2</accession>
<dbReference type="Pfam" id="PF13365">
    <property type="entry name" value="Trypsin_2"/>
    <property type="match status" value="1"/>
</dbReference>
<dbReference type="InterPro" id="IPR051201">
    <property type="entry name" value="Chloro_Bact_Ser_Proteases"/>
</dbReference>
<dbReference type="Gene3D" id="2.40.10.120">
    <property type="match status" value="1"/>
</dbReference>
<evidence type="ECO:0000256" key="3">
    <source>
        <dbReference type="SAM" id="MobiDB-lite"/>
    </source>
</evidence>
<evidence type="ECO:0000256" key="2">
    <source>
        <dbReference type="ARBA" id="ARBA00022801"/>
    </source>
</evidence>
<dbReference type="Proteomes" id="UP000037660">
    <property type="component" value="Unassembled WGS sequence"/>
</dbReference>
<evidence type="ECO:0000256" key="4">
    <source>
        <dbReference type="SAM" id="Phobius"/>
    </source>
</evidence>
<evidence type="ECO:0000313" key="5">
    <source>
        <dbReference type="EMBL" id="GAP35208.1"/>
    </source>
</evidence>
<feature type="transmembrane region" description="Helical" evidence="4">
    <location>
        <begin position="89"/>
        <end position="107"/>
    </location>
</feature>
<dbReference type="PANTHER" id="PTHR43343">
    <property type="entry name" value="PEPTIDASE S12"/>
    <property type="match status" value="1"/>
</dbReference>
<organism evidence="5 6">
    <name type="scientific">Piscinibacter sakaiensis</name>
    <name type="common">Ideonella sakaiensis</name>
    <dbReference type="NCBI Taxonomy" id="1547922"/>
    <lineage>
        <taxon>Bacteria</taxon>
        <taxon>Pseudomonadati</taxon>
        <taxon>Pseudomonadota</taxon>
        <taxon>Betaproteobacteria</taxon>
        <taxon>Burkholderiales</taxon>
        <taxon>Sphaerotilaceae</taxon>
        <taxon>Piscinibacter</taxon>
    </lineage>
</organism>
<keyword evidence="1" id="KW-0645">Protease</keyword>
<dbReference type="GO" id="GO:0006508">
    <property type="term" value="P:proteolysis"/>
    <property type="evidence" value="ECO:0007669"/>
    <property type="project" value="UniProtKB-KW"/>
</dbReference>
<keyword evidence="4" id="KW-1133">Transmembrane helix</keyword>
<name>A0A0K8NXW2_PISS1</name>
<keyword evidence="4" id="KW-0812">Transmembrane</keyword>
<dbReference type="OrthoDB" id="8520726at2"/>
<dbReference type="GO" id="GO:0004252">
    <property type="term" value="F:serine-type endopeptidase activity"/>
    <property type="evidence" value="ECO:0007669"/>
    <property type="project" value="InterPro"/>
</dbReference>